<sequence>MVLHMVGTDLLSGSHFDQYELTFTHFKSLHEEPKNAFVPPKICRGHALAPALDTHHARRLQFLSLLPSSIVSVPSSSSGTSSGSSSSSRGSNSGHSIHAGSGMDAAQAAETWQQRIASALSSITGSSRSSSGVSGGSSSSSSSSSSSNRGSIEQARTKADLDFIHRWNAEVDLLRSRAQGSETAQPSFKLSPNKFLSLPEEQWQAVALGRRPEQAKLKAHKPLRNAARLEPFKRVLRDDQLPTSVDWRGTPADGPVKDQATCGSCWAFASAGAMTGAWFLATGSSMSLSEQQLVDCSWDSGEYGNYGCGGGWQESALTYAASAGIASESDYEYLGQNGYCRENKTEKVARFKGFMVVPYKDEKAMMEAVATHGPLAISYDAADITMKYYSEGVYYRENCGNTADDLDHAVTLVGYGTTPDGVNYWLLRNSWSVMWGESGYFKVARKGNDCGITVDGVVAVVDSKAAALAVSEDSARRIAAARAAAVQGAPAAGVTA</sequence>
<feature type="compositionally biased region" description="Low complexity" evidence="3">
    <location>
        <begin position="74"/>
        <end position="98"/>
    </location>
</feature>
<feature type="region of interest" description="Disordered" evidence="3">
    <location>
        <begin position="74"/>
        <end position="108"/>
    </location>
</feature>
<keyword evidence="6" id="KW-1185">Reference proteome</keyword>
<feature type="compositionally biased region" description="Low complexity" evidence="3">
    <location>
        <begin position="123"/>
        <end position="151"/>
    </location>
</feature>
<evidence type="ECO:0000256" key="2">
    <source>
        <dbReference type="ARBA" id="ARBA00023157"/>
    </source>
</evidence>
<dbReference type="PRINTS" id="PR00705">
    <property type="entry name" value="PAPAIN"/>
</dbReference>
<dbReference type="PROSITE" id="PS00139">
    <property type="entry name" value="THIOL_PROTEASE_CYS"/>
    <property type="match status" value="1"/>
</dbReference>
<dbReference type="InterPro" id="IPR025660">
    <property type="entry name" value="Pept_his_AS"/>
</dbReference>
<dbReference type="InterPro" id="IPR038765">
    <property type="entry name" value="Papain-like_cys_pep_sf"/>
</dbReference>
<dbReference type="Gene3D" id="3.90.70.10">
    <property type="entry name" value="Cysteine proteinases"/>
    <property type="match status" value="1"/>
</dbReference>
<keyword evidence="2" id="KW-1015">Disulfide bond</keyword>
<dbReference type="CDD" id="cd02248">
    <property type="entry name" value="Peptidase_C1A"/>
    <property type="match status" value="1"/>
</dbReference>
<evidence type="ECO:0000313" key="5">
    <source>
        <dbReference type="EMBL" id="KAF5842784.1"/>
    </source>
</evidence>
<organism evidence="5 6">
    <name type="scientific">Dunaliella salina</name>
    <name type="common">Green alga</name>
    <name type="synonym">Protococcus salinus</name>
    <dbReference type="NCBI Taxonomy" id="3046"/>
    <lineage>
        <taxon>Eukaryota</taxon>
        <taxon>Viridiplantae</taxon>
        <taxon>Chlorophyta</taxon>
        <taxon>core chlorophytes</taxon>
        <taxon>Chlorophyceae</taxon>
        <taxon>CS clade</taxon>
        <taxon>Chlamydomonadales</taxon>
        <taxon>Dunaliellaceae</taxon>
        <taxon>Dunaliella</taxon>
    </lineage>
</organism>
<evidence type="ECO:0000256" key="1">
    <source>
        <dbReference type="ARBA" id="ARBA00008455"/>
    </source>
</evidence>
<evidence type="ECO:0000313" key="6">
    <source>
        <dbReference type="Proteomes" id="UP000815325"/>
    </source>
</evidence>
<dbReference type="InterPro" id="IPR013128">
    <property type="entry name" value="Peptidase_C1A"/>
</dbReference>
<accession>A0ABQ7H7F0</accession>
<proteinExistence type="inferred from homology"/>
<dbReference type="SUPFAM" id="SSF54001">
    <property type="entry name" value="Cysteine proteinases"/>
    <property type="match status" value="1"/>
</dbReference>
<dbReference type="PROSITE" id="PS00640">
    <property type="entry name" value="THIOL_PROTEASE_ASN"/>
    <property type="match status" value="1"/>
</dbReference>
<gene>
    <name evidence="5" type="ORF">DUNSADRAFT_5156</name>
</gene>
<dbReference type="InterPro" id="IPR025661">
    <property type="entry name" value="Pept_asp_AS"/>
</dbReference>
<protein>
    <recommendedName>
        <fullName evidence="4">Peptidase C1A papain C-terminal domain-containing protein</fullName>
    </recommendedName>
</protein>
<dbReference type="EMBL" id="MU069455">
    <property type="protein sequence ID" value="KAF5842784.1"/>
    <property type="molecule type" value="Genomic_DNA"/>
</dbReference>
<comment type="similarity">
    <text evidence="1">Belongs to the peptidase C1 family.</text>
</comment>
<dbReference type="PROSITE" id="PS00639">
    <property type="entry name" value="THIOL_PROTEASE_HIS"/>
    <property type="match status" value="1"/>
</dbReference>
<dbReference type="SMART" id="SM00645">
    <property type="entry name" value="Pept_C1"/>
    <property type="match status" value="1"/>
</dbReference>
<dbReference type="InterPro" id="IPR039417">
    <property type="entry name" value="Peptidase_C1A_papain-like"/>
</dbReference>
<comment type="caution">
    <text evidence="5">The sequence shown here is derived from an EMBL/GenBank/DDBJ whole genome shotgun (WGS) entry which is preliminary data.</text>
</comment>
<dbReference type="PANTHER" id="PTHR12411">
    <property type="entry name" value="CYSTEINE PROTEASE FAMILY C1-RELATED"/>
    <property type="match status" value="1"/>
</dbReference>
<evidence type="ECO:0000259" key="4">
    <source>
        <dbReference type="SMART" id="SM00645"/>
    </source>
</evidence>
<feature type="region of interest" description="Disordered" evidence="3">
    <location>
        <begin position="123"/>
        <end position="154"/>
    </location>
</feature>
<feature type="domain" description="Peptidase C1A papain C-terminal" evidence="4">
    <location>
        <begin position="241"/>
        <end position="460"/>
    </location>
</feature>
<reference evidence="5" key="1">
    <citation type="submission" date="2017-08" db="EMBL/GenBank/DDBJ databases">
        <authorList>
            <person name="Polle J.E."/>
            <person name="Barry K."/>
            <person name="Cushman J."/>
            <person name="Schmutz J."/>
            <person name="Tran D."/>
            <person name="Hathwaick L.T."/>
            <person name="Yim W.C."/>
            <person name="Jenkins J."/>
            <person name="Mckie-Krisberg Z.M."/>
            <person name="Prochnik S."/>
            <person name="Lindquist E."/>
            <person name="Dockter R.B."/>
            <person name="Adam C."/>
            <person name="Molina H."/>
            <person name="Bunkerborg J."/>
            <person name="Jin E."/>
            <person name="Buchheim M."/>
            <person name="Magnuson J."/>
        </authorList>
    </citation>
    <scope>NUCLEOTIDE SEQUENCE</scope>
    <source>
        <strain evidence="5">CCAP 19/18</strain>
    </source>
</reference>
<evidence type="ECO:0000256" key="3">
    <source>
        <dbReference type="SAM" id="MobiDB-lite"/>
    </source>
</evidence>
<dbReference type="Pfam" id="PF00112">
    <property type="entry name" value="Peptidase_C1"/>
    <property type="match status" value="1"/>
</dbReference>
<name>A0ABQ7H7F0_DUNSA</name>
<dbReference type="InterPro" id="IPR000668">
    <property type="entry name" value="Peptidase_C1A_C"/>
</dbReference>
<dbReference type="Proteomes" id="UP000815325">
    <property type="component" value="Unassembled WGS sequence"/>
</dbReference>
<dbReference type="InterPro" id="IPR000169">
    <property type="entry name" value="Pept_cys_AS"/>
</dbReference>